<name>A0A3P7KQM9_STRVU</name>
<organism evidence="9 10">
    <name type="scientific">Strongylus vulgaris</name>
    <name type="common">Blood worm</name>
    <dbReference type="NCBI Taxonomy" id="40348"/>
    <lineage>
        <taxon>Eukaryota</taxon>
        <taxon>Metazoa</taxon>
        <taxon>Ecdysozoa</taxon>
        <taxon>Nematoda</taxon>
        <taxon>Chromadorea</taxon>
        <taxon>Rhabditida</taxon>
        <taxon>Rhabditina</taxon>
        <taxon>Rhabditomorpha</taxon>
        <taxon>Strongyloidea</taxon>
        <taxon>Strongylidae</taxon>
        <taxon>Strongylus</taxon>
    </lineage>
</organism>
<sequence>MYKKLITDASSVGRDLTALQQVVLGRRRTYLSFNSPFHVMGEAERDAFDKDTKKVLSQLEAAIRRLSSQVDGNALSKDEKKLLSLVVDSLQTYLKRTGKIVTDMR</sequence>
<keyword evidence="8" id="KW-0472">Membrane</keyword>
<keyword evidence="3" id="KW-0813">Transport</keyword>
<evidence type="ECO:0000313" key="9">
    <source>
        <dbReference type="EMBL" id="VDM69542.1"/>
    </source>
</evidence>
<protein>
    <submittedName>
        <fullName evidence="9">Uncharacterized protein</fullName>
    </submittedName>
</protein>
<evidence type="ECO:0000256" key="6">
    <source>
        <dbReference type="ARBA" id="ARBA00022989"/>
    </source>
</evidence>
<dbReference type="Proteomes" id="UP000270094">
    <property type="component" value="Unassembled WGS sequence"/>
</dbReference>
<comment type="subcellular location">
    <subcellularLocation>
        <location evidence="1">Membrane</location>
        <topology evidence="1">Single-pass type IV membrane protein</topology>
    </subcellularLocation>
</comment>
<evidence type="ECO:0000313" key="10">
    <source>
        <dbReference type="Proteomes" id="UP000270094"/>
    </source>
</evidence>
<evidence type="ECO:0000256" key="1">
    <source>
        <dbReference type="ARBA" id="ARBA00004211"/>
    </source>
</evidence>
<evidence type="ECO:0000256" key="7">
    <source>
        <dbReference type="ARBA" id="ARBA00023054"/>
    </source>
</evidence>
<keyword evidence="6" id="KW-1133">Transmembrane helix</keyword>
<dbReference type="AlphaFoldDB" id="A0A3P7KQM9"/>
<dbReference type="GO" id="GO:0006890">
    <property type="term" value="P:retrograde vesicle-mediated transport, Golgi to endoplasmic reticulum"/>
    <property type="evidence" value="ECO:0007669"/>
    <property type="project" value="TreeGrafter"/>
</dbReference>
<keyword evidence="5" id="KW-0653">Protein transport</keyword>
<dbReference type="PANTHER" id="PTHR15959">
    <property type="entry name" value="SYNTAXIN-18"/>
    <property type="match status" value="1"/>
</dbReference>
<accession>A0A3P7KQM9</accession>
<dbReference type="GO" id="GO:0031201">
    <property type="term" value="C:SNARE complex"/>
    <property type="evidence" value="ECO:0007669"/>
    <property type="project" value="TreeGrafter"/>
</dbReference>
<keyword evidence="10" id="KW-1185">Reference proteome</keyword>
<evidence type="ECO:0000256" key="5">
    <source>
        <dbReference type="ARBA" id="ARBA00022927"/>
    </source>
</evidence>
<proteinExistence type="inferred from homology"/>
<dbReference type="OrthoDB" id="342981at2759"/>
<dbReference type="PANTHER" id="PTHR15959:SF0">
    <property type="entry name" value="SYNTAXIN-18"/>
    <property type="match status" value="1"/>
</dbReference>
<evidence type="ECO:0000256" key="3">
    <source>
        <dbReference type="ARBA" id="ARBA00022448"/>
    </source>
</evidence>
<dbReference type="GO" id="GO:0005783">
    <property type="term" value="C:endoplasmic reticulum"/>
    <property type="evidence" value="ECO:0007669"/>
    <property type="project" value="TreeGrafter"/>
</dbReference>
<dbReference type="GO" id="GO:0015031">
    <property type="term" value="P:protein transport"/>
    <property type="evidence" value="ECO:0007669"/>
    <property type="project" value="UniProtKB-KW"/>
</dbReference>
<evidence type="ECO:0000256" key="2">
    <source>
        <dbReference type="ARBA" id="ARBA00009063"/>
    </source>
</evidence>
<evidence type="ECO:0000256" key="8">
    <source>
        <dbReference type="ARBA" id="ARBA00023136"/>
    </source>
</evidence>
<gene>
    <name evidence="9" type="ORF">SVUK_LOCUS4540</name>
</gene>
<reference evidence="9 10" key="1">
    <citation type="submission" date="2018-11" db="EMBL/GenBank/DDBJ databases">
        <authorList>
            <consortium name="Pathogen Informatics"/>
        </authorList>
    </citation>
    <scope>NUCLEOTIDE SEQUENCE [LARGE SCALE GENOMIC DNA]</scope>
</reference>
<dbReference type="EMBL" id="UYYB01012591">
    <property type="protein sequence ID" value="VDM69542.1"/>
    <property type="molecule type" value="Genomic_DNA"/>
</dbReference>
<comment type="similarity">
    <text evidence="2">Belongs to the syntaxin family.</text>
</comment>
<keyword evidence="4" id="KW-0812">Transmembrane</keyword>
<evidence type="ECO:0000256" key="4">
    <source>
        <dbReference type="ARBA" id="ARBA00022692"/>
    </source>
</evidence>
<keyword evidence="7" id="KW-0175">Coiled coil</keyword>